<evidence type="ECO:0000313" key="2">
    <source>
        <dbReference type="Proteomes" id="UP000264719"/>
    </source>
</evidence>
<protein>
    <submittedName>
        <fullName evidence="1">Cobaltochelatase subunit CobT</fullName>
    </submittedName>
</protein>
<organism evidence="1 2">
    <name type="scientific">Roseovarius nubinhibens</name>
    <dbReference type="NCBI Taxonomy" id="314263"/>
    <lineage>
        <taxon>Bacteria</taxon>
        <taxon>Pseudomonadati</taxon>
        <taxon>Pseudomonadota</taxon>
        <taxon>Alphaproteobacteria</taxon>
        <taxon>Rhodobacterales</taxon>
        <taxon>Roseobacteraceae</taxon>
        <taxon>Roseovarius</taxon>
    </lineage>
</organism>
<comment type="caution">
    <text evidence="1">The sequence shown here is derived from an EMBL/GenBank/DDBJ whole genome shotgun (WGS) entry which is preliminary data.</text>
</comment>
<proteinExistence type="predicted"/>
<dbReference type="InterPro" id="IPR006538">
    <property type="entry name" value="CobT"/>
</dbReference>
<gene>
    <name evidence="1" type="ORF">DCS45_01905</name>
</gene>
<dbReference type="GO" id="GO:0009236">
    <property type="term" value="P:cobalamin biosynthetic process"/>
    <property type="evidence" value="ECO:0007669"/>
    <property type="project" value="InterPro"/>
</dbReference>
<name>A0A348W7V4_9RHOB</name>
<reference evidence="1 2" key="1">
    <citation type="journal article" date="2018" name="Nat. Biotechnol.">
        <title>A standardized bacterial taxonomy based on genome phylogeny substantially revises the tree of life.</title>
        <authorList>
            <person name="Parks D.H."/>
            <person name="Chuvochina M."/>
            <person name="Waite D.W."/>
            <person name="Rinke C."/>
            <person name="Skarshewski A."/>
            <person name="Chaumeil P.A."/>
            <person name="Hugenholtz P."/>
        </authorList>
    </citation>
    <scope>NUCLEOTIDE SEQUENCE [LARGE SCALE GENOMIC DNA]</scope>
    <source>
        <strain evidence="1">UBA9169</strain>
    </source>
</reference>
<dbReference type="AlphaFoldDB" id="A0A348W7V4"/>
<dbReference type="Proteomes" id="UP000264719">
    <property type="component" value="Unassembled WGS sequence"/>
</dbReference>
<feature type="non-terminal residue" evidence="1">
    <location>
        <position position="140"/>
    </location>
</feature>
<accession>A0A348W7V4</accession>
<dbReference type="Pfam" id="PF06213">
    <property type="entry name" value="CobT"/>
    <property type="match status" value="1"/>
</dbReference>
<sequence>MKKPNDNPADPFKKALAEATKVMADDSDLTVTYSVDPAGVSGDAMRLPQVSRRMTRDEVLMARGTADALALRHKYHDAKTHAKYAPPGQMARELYEAMETARCEAVGARAMPGTASNIDVKIEAEARRQGFDQITEASEA</sequence>
<evidence type="ECO:0000313" key="1">
    <source>
        <dbReference type="EMBL" id="HAR50616.1"/>
    </source>
</evidence>
<dbReference type="EMBL" id="DMVW01000023">
    <property type="protein sequence ID" value="HAR50616.1"/>
    <property type="molecule type" value="Genomic_DNA"/>
</dbReference>